<keyword evidence="1" id="KW-1133">Transmembrane helix</keyword>
<evidence type="ECO:0000256" key="1">
    <source>
        <dbReference type="SAM" id="Phobius"/>
    </source>
</evidence>
<protein>
    <submittedName>
        <fullName evidence="2">Uncharacterized protein</fullName>
    </submittedName>
</protein>
<dbReference type="AlphaFoldDB" id="A0A380TJL6"/>
<organism evidence="2">
    <name type="scientific">metagenome</name>
    <dbReference type="NCBI Taxonomy" id="256318"/>
    <lineage>
        <taxon>unclassified sequences</taxon>
        <taxon>metagenomes</taxon>
    </lineage>
</organism>
<reference evidence="2" key="1">
    <citation type="submission" date="2018-07" db="EMBL/GenBank/DDBJ databases">
        <authorList>
            <person name="Quirk P.G."/>
            <person name="Krulwich T.A."/>
        </authorList>
    </citation>
    <scope>NUCLEOTIDE SEQUENCE</scope>
</reference>
<evidence type="ECO:0000313" key="2">
    <source>
        <dbReference type="EMBL" id="SUS08516.1"/>
    </source>
</evidence>
<gene>
    <name evidence="2" type="ORF">DF3PB_710008</name>
</gene>
<sequence length="401" mass="43391">MNNESEKNLQSNGRTSDTTSTRKSIAIFLSTTVFGALLGTAVSSWWQGASPSIHASSISLTADAADDTEVPVPVGYEQLLLSSSWSTIGAVRGNKEVPLSALLDNFSSNRDKMMLFLSSIARLEGSLPRLRALAERSDALTPSEANEFFEVWEQNDGIIYGSLRGTVRRGAFDVPDSGDPVTCVRPEFRVVREDTPLGNIYIVQRRGGTFASSLLPESQRDLATNRFAAFALACLHGPSLLSIINLVTAESNERSTAERIVSEIDKYRAQYSRIMLQVFVHNGGDESFVMLPDAVLEVHTRGMLNPDGDSIKENHEIQVVANEGKAIEVGPGAATLVVFTSPERLHEFSGSTAVLAALESGAVDSTVRTRVLRGDFANRSVEADIESTRRLLLKADIAADG</sequence>
<keyword evidence="1" id="KW-0812">Transmembrane</keyword>
<feature type="transmembrane region" description="Helical" evidence="1">
    <location>
        <begin position="24"/>
        <end position="46"/>
    </location>
</feature>
<name>A0A380TJL6_9ZZZZ</name>
<dbReference type="EMBL" id="UIDG01000625">
    <property type="protein sequence ID" value="SUS08516.1"/>
    <property type="molecule type" value="Genomic_DNA"/>
</dbReference>
<proteinExistence type="predicted"/>
<keyword evidence="1" id="KW-0472">Membrane</keyword>
<accession>A0A380TJL6</accession>